<dbReference type="FunFam" id="3.90.190.10:FF:000249">
    <property type="entry name" value="Predicted protein"/>
    <property type="match status" value="1"/>
</dbReference>
<dbReference type="FunFam" id="3.90.190.10:FF:000002">
    <property type="entry name" value="receptor-type tyrosine-protein phosphatase delta isoform X2"/>
    <property type="match status" value="1"/>
</dbReference>
<dbReference type="Gene3D" id="3.90.190.10">
    <property type="entry name" value="Protein tyrosine phosphatase superfamily"/>
    <property type="match status" value="2"/>
</dbReference>
<dbReference type="AlphaFoldDB" id="T1EEY7"/>
<dbReference type="EnsemblMetazoa" id="HelroT110051">
    <property type="protein sequence ID" value="HelroP110051"/>
    <property type="gene ID" value="HelroG110051"/>
</dbReference>
<dbReference type="KEGG" id="hro:HELRODRAFT_110051"/>
<dbReference type="InterPro" id="IPR000242">
    <property type="entry name" value="PTP_cat"/>
</dbReference>
<dbReference type="HOGENOM" id="CLU_001645_8_0_1"/>
<gene>
    <name evidence="4" type="primary">20195139</name>
    <name evidence="3" type="ORF">HELRODRAFT_110051</name>
</gene>
<dbReference type="CTD" id="20195139"/>
<dbReference type="PANTHER" id="PTHR19134:SF559">
    <property type="entry name" value="TYROSINE-PROTEIN PHOSPHATASE DOMAIN-CONTAINING PROTEIN"/>
    <property type="match status" value="1"/>
</dbReference>
<dbReference type="PROSITE" id="PS00383">
    <property type="entry name" value="TYR_PHOSPHATASE_1"/>
    <property type="match status" value="2"/>
</dbReference>
<dbReference type="Proteomes" id="UP000015101">
    <property type="component" value="Unassembled WGS sequence"/>
</dbReference>
<dbReference type="STRING" id="6412.T1EEY7"/>
<keyword evidence="5" id="KW-1185">Reference proteome</keyword>
<dbReference type="OMA" id="FFIADDH"/>
<dbReference type="InterPro" id="IPR029021">
    <property type="entry name" value="Prot-tyrosine_phosphatase-like"/>
</dbReference>
<dbReference type="PROSITE" id="PS50055">
    <property type="entry name" value="TYR_PHOSPHATASE_PTP"/>
    <property type="match status" value="2"/>
</dbReference>
<name>T1EEY7_HELRO</name>
<dbReference type="PANTHER" id="PTHR19134">
    <property type="entry name" value="RECEPTOR-TYPE TYROSINE-PROTEIN PHOSPHATASE"/>
    <property type="match status" value="1"/>
</dbReference>
<dbReference type="InParanoid" id="T1EEY7"/>
<dbReference type="EMBL" id="AMQM01003174">
    <property type="status" value="NOT_ANNOTATED_CDS"/>
    <property type="molecule type" value="Genomic_DNA"/>
</dbReference>
<evidence type="ECO:0000313" key="3">
    <source>
        <dbReference type="EMBL" id="ESO09154.1"/>
    </source>
</evidence>
<reference evidence="5" key="1">
    <citation type="submission" date="2012-12" db="EMBL/GenBank/DDBJ databases">
        <authorList>
            <person name="Hellsten U."/>
            <person name="Grimwood J."/>
            <person name="Chapman J.A."/>
            <person name="Shapiro H."/>
            <person name="Aerts A."/>
            <person name="Otillar R.P."/>
            <person name="Terry A.Y."/>
            <person name="Boore J.L."/>
            <person name="Simakov O."/>
            <person name="Marletaz F."/>
            <person name="Cho S.-J."/>
            <person name="Edsinger-Gonzales E."/>
            <person name="Havlak P."/>
            <person name="Kuo D.-H."/>
            <person name="Larsson T."/>
            <person name="Lv J."/>
            <person name="Arendt D."/>
            <person name="Savage R."/>
            <person name="Osoegawa K."/>
            <person name="de Jong P."/>
            <person name="Lindberg D.R."/>
            <person name="Seaver E.C."/>
            <person name="Weisblat D.A."/>
            <person name="Putnam N.H."/>
            <person name="Grigoriev I.V."/>
            <person name="Rokhsar D.S."/>
        </authorList>
    </citation>
    <scope>NUCLEOTIDE SEQUENCE</scope>
</reference>
<evidence type="ECO:0000259" key="1">
    <source>
        <dbReference type="PROSITE" id="PS50055"/>
    </source>
</evidence>
<dbReference type="InterPro" id="IPR003595">
    <property type="entry name" value="Tyr_Pase_cat"/>
</dbReference>
<sequence>MVKLVAVIIALYQPRQGPMLNTLNDFWKMVWEQKASSIVMLTELMERNRMKCDQYWPSNSTELYGFVYVSLSDVHTFATYVVRTFQLTNVNSLEKRMLTQYQFTDWPEQGVPTSPVTFLNFVRRVKSLQSVFSCPMIVHCSAGVGRTGVFIAADALLDRLQYEELVDVFTYVTFLRSQRNYMIQTEEQYRFLYELLREAVEYGSTEVSADRLFMYVSNLFNVNSKTGISEVQLEFKKLEDLTLPTSSAFKTLSHANRSKNRSQNIIPNEETRVHLNPLPDVSGSDYINANFIDSYKEKRAFIACQAPMLSTCEDFWRMLWEQKSSIIVMLLKLKECGKELCHAYWPEGRSARYRYFVVDPIAQYNMPFYILREFKVTDARDGQSRIIRQFQYTDWPEQGTPSSCESFIEFIGHIQKTRQQFGLDNPVTVHCCYGSGRTGVFIGLNNSLERLRFEGVIDMFQTVRLIKGQRSALVQTEEQYGFCYQAALEYLGSFDHLAT</sequence>
<dbReference type="InterPro" id="IPR016130">
    <property type="entry name" value="Tyr_Pase_AS"/>
</dbReference>
<dbReference type="OrthoDB" id="10253954at2759"/>
<dbReference type="SMART" id="SM00194">
    <property type="entry name" value="PTPc"/>
    <property type="match status" value="2"/>
</dbReference>
<evidence type="ECO:0000313" key="4">
    <source>
        <dbReference type="EnsemblMetazoa" id="HelroP110051"/>
    </source>
</evidence>
<reference evidence="4" key="3">
    <citation type="submission" date="2015-06" db="UniProtKB">
        <authorList>
            <consortium name="EnsemblMetazoa"/>
        </authorList>
    </citation>
    <scope>IDENTIFICATION</scope>
</reference>
<dbReference type="RefSeq" id="XP_009013176.1">
    <property type="nucleotide sequence ID" value="XM_009014928.1"/>
</dbReference>
<organism evidence="4 5">
    <name type="scientific">Helobdella robusta</name>
    <name type="common">Californian leech</name>
    <dbReference type="NCBI Taxonomy" id="6412"/>
    <lineage>
        <taxon>Eukaryota</taxon>
        <taxon>Metazoa</taxon>
        <taxon>Spiralia</taxon>
        <taxon>Lophotrochozoa</taxon>
        <taxon>Annelida</taxon>
        <taxon>Clitellata</taxon>
        <taxon>Hirudinea</taxon>
        <taxon>Rhynchobdellida</taxon>
        <taxon>Glossiphoniidae</taxon>
        <taxon>Helobdella</taxon>
    </lineage>
</organism>
<dbReference type="Pfam" id="PF00102">
    <property type="entry name" value="Y_phosphatase"/>
    <property type="match status" value="2"/>
</dbReference>
<protein>
    <recommendedName>
        <fullName evidence="6">Protein-tyrosine-phosphatase</fullName>
    </recommendedName>
</protein>
<dbReference type="SMART" id="SM00404">
    <property type="entry name" value="PTPc_motif"/>
    <property type="match status" value="2"/>
</dbReference>
<feature type="domain" description="Tyrosine-protein phosphatase" evidence="1">
    <location>
        <begin position="231"/>
        <end position="490"/>
    </location>
</feature>
<dbReference type="EMBL" id="KB096023">
    <property type="protein sequence ID" value="ESO09154.1"/>
    <property type="molecule type" value="Genomic_DNA"/>
</dbReference>
<evidence type="ECO:0000259" key="2">
    <source>
        <dbReference type="PROSITE" id="PS50056"/>
    </source>
</evidence>
<proteinExistence type="predicted"/>
<dbReference type="PRINTS" id="PR00700">
    <property type="entry name" value="PRTYPHPHTASE"/>
</dbReference>
<dbReference type="GeneID" id="20195139"/>
<dbReference type="eggNOG" id="KOG4228">
    <property type="taxonomic scope" value="Eukaryota"/>
</dbReference>
<dbReference type="InterPro" id="IPR050348">
    <property type="entry name" value="Protein-Tyr_Phosphatase"/>
</dbReference>
<dbReference type="SUPFAM" id="SSF52799">
    <property type="entry name" value="(Phosphotyrosine protein) phosphatases II"/>
    <property type="match status" value="2"/>
</dbReference>
<dbReference type="PROSITE" id="PS50056">
    <property type="entry name" value="TYR_PHOSPHATASE_2"/>
    <property type="match status" value="2"/>
</dbReference>
<dbReference type="GO" id="GO:0004725">
    <property type="term" value="F:protein tyrosine phosphatase activity"/>
    <property type="evidence" value="ECO:0007669"/>
    <property type="project" value="InterPro"/>
</dbReference>
<feature type="domain" description="Tyrosine specific protein phosphatases" evidence="2">
    <location>
        <begin position="119"/>
        <end position="190"/>
    </location>
</feature>
<feature type="domain" description="Tyrosine specific protein phosphatases" evidence="2">
    <location>
        <begin position="405"/>
        <end position="481"/>
    </location>
</feature>
<feature type="domain" description="Tyrosine-protein phosphatase" evidence="1">
    <location>
        <begin position="12"/>
        <end position="199"/>
    </location>
</feature>
<dbReference type="InterPro" id="IPR000387">
    <property type="entry name" value="Tyr_Pase_dom"/>
</dbReference>
<evidence type="ECO:0008006" key="6">
    <source>
        <dbReference type="Google" id="ProtNLM"/>
    </source>
</evidence>
<evidence type="ECO:0000313" key="5">
    <source>
        <dbReference type="Proteomes" id="UP000015101"/>
    </source>
</evidence>
<reference evidence="3 5" key="2">
    <citation type="journal article" date="2013" name="Nature">
        <title>Insights into bilaterian evolution from three spiralian genomes.</title>
        <authorList>
            <person name="Simakov O."/>
            <person name="Marletaz F."/>
            <person name="Cho S.J."/>
            <person name="Edsinger-Gonzales E."/>
            <person name="Havlak P."/>
            <person name="Hellsten U."/>
            <person name="Kuo D.H."/>
            <person name="Larsson T."/>
            <person name="Lv J."/>
            <person name="Arendt D."/>
            <person name="Savage R."/>
            <person name="Osoegawa K."/>
            <person name="de Jong P."/>
            <person name="Grimwood J."/>
            <person name="Chapman J.A."/>
            <person name="Shapiro H."/>
            <person name="Aerts A."/>
            <person name="Otillar R.P."/>
            <person name="Terry A.Y."/>
            <person name="Boore J.L."/>
            <person name="Grigoriev I.V."/>
            <person name="Lindberg D.R."/>
            <person name="Seaver E.C."/>
            <person name="Weisblat D.A."/>
            <person name="Putnam N.H."/>
            <person name="Rokhsar D.S."/>
        </authorList>
    </citation>
    <scope>NUCLEOTIDE SEQUENCE</scope>
</reference>
<accession>T1EEY7</accession>